<evidence type="ECO:0008006" key="6">
    <source>
        <dbReference type="Google" id="ProtNLM"/>
    </source>
</evidence>
<dbReference type="SUPFAM" id="SSF53756">
    <property type="entry name" value="UDP-Glycosyltransferase/glycogen phosphorylase"/>
    <property type="match status" value="1"/>
</dbReference>
<dbReference type="PANTHER" id="PTHR12526">
    <property type="entry name" value="GLYCOSYLTRANSFERASE"/>
    <property type="match status" value="1"/>
</dbReference>
<evidence type="ECO:0000259" key="3">
    <source>
        <dbReference type="Pfam" id="PF00534"/>
    </source>
</evidence>
<dbReference type="PANTHER" id="PTHR12526:SF630">
    <property type="entry name" value="GLYCOSYLTRANSFERASE"/>
    <property type="match status" value="1"/>
</dbReference>
<gene>
    <name evidence="5" type="ORF">AVDCRST_MAG54-3255</name>
</gene>
<dbReference type="EMBL" id="CADCTH010000415">
    <property type="protein sequence ID" value="CAA9275536.1"/>
    <property type="molecule type" value="Genomic_DNA"/>
</dbReference>
<name>A0A6J4JBJ8_9PSEU</name>
<keyword evidence="1" id="KW-0328">Glycosyltransferase</keyword>
<keyword evidence="2" id="KW-0808">Transferase</keyword>
<dbReference type="Pfam" id="PF13439">
    <property type="entry name" value="Glyco_transf_4"/>
    <property type="match status" value="1"/>
</dbReference>
<evidence type="ECO:0000313" key="5">
    <source>
        <dbReference type="EMBL" id="CAA9275536.1"/>
    </source>
</evidence>
<evidence type="ECO:0000259" key="4">
    <source>
        <dbReference type="Pfam" id="PF13439"/>
    </source>
</evidence>
<feature type="domain" description="Glycosyl transferase family 1" evidence="3">
    <location>
        <begin position="202"/>
        <end position="363"/>
    </location>
</feature>
<protein>
    <recommendedName>
        <fullName evidence="6">Glycosyltransferase</fullName>
    </recommendedName>
</protein>
<reference evidence="5" key="1">
    <citation type="submission" date="2020-02" db="EMBL/GenBank/DDBJ databases">
        <authorList>
            <person name="Meier V. D."/>
        </authorList>
    </citation>
    <scope>NUCLEOTIDE SEQUENCE</scope>
    <source>
        <strain evidence="5">AVDCRST_MAG54</strain>
    </source>
</reference>
<sequence>MRRPRRPVRPDGPLRVLFVVPHMAVGGAERHAATLLTGFDPERFAGSLVCLQGQRGPGTHIDVLRDAGVPVVELGRRGRDVAGMLLDLVRHLRREQPDVVVLRGFNAETVGRVAGVLARVPRLAVWVHNCGDVDPHGRARRVADRLLAKVTDAVYGVAHAQRPYITCELGHDADKVRIVHNGTDLGWTTPEPSGRDTELAHALGVSDDELVIGTAAVMRPEKDQATLLRAFRRVVDARSDVRLVLAGDGRQRPRLEALADELGVRERVLFLGRREDVPRLLRVFDVFTLSSKTVECFPMSVLEAMRAGLPAVCTDVGGVAEMVDDGVTGRVVPREDPEALAAAFLEVLADPARARAMGLAGRRRVREEFTLQRSIERAQAVIEETAGRPVRETDALAAGR</sequence>
<proteinExistence type="predicted"/>
<dbReference type="InterPro" id="IPR028098">
    <property type="entry name" value="Glyco_trans_4-like_N"/>
</dbReference>
<dbReference type="Gene3D" id="3.40.50.2000">
    <property type="entry name" value="Glycogen Phosphorylase B"/>
    <property type="match status" value="2"/>
</dbReference>
<evidence type="ECO:0000256" key="2">
    <source>
        <dbReference type="ARBA" id="ARBA00022679"/>
    </source>
</evidence>
<evidence type="ECO:0000256" key="1">
    <source>
        <dbReference type="ARBA" id="ARBA00022676"/>
    </source>
</evidence>
<feature type="domain" description="Glycosyltransferase subfamily 4-like N-terminal" evidence="4">
    <location>
        <begin position="25"/>
        <end position="185"/>
    </location>
</feature>
<dbReference type="GO" id="GO:0016757">
    <property type="term" value="F:glycosyltransferase activity"/>
    <property type="evidence" value="ECO:0007669"/>
    <property type="project" value="UniProtKB-KW"/>
</dbReference>
<organism evidence="5">
    <name type="scientific">uncultured Actinomycetospora sp</name>
    <dbReference type="NCBI Taxonomy" id="1135996"/>
    <lineage>
        <taxon>Bacteria</taxon>
        <taxon>Bacillati</taxon>
        <taxon>Actinomycetota</taxon>
        <taxon>Actinomycetes</taxon>
        <taxon>Pseudonocardiales</taxon>
        <taxon>Pseudonocardiaceae</taxon>
        <taxon>Actinomycetospora</taxon>
        <taxon>environmental samples</taxon>
    </lineage>
</organism>
<dbReference type="AlphaFoldDB" id="A0A6J4JBJ8"/>
<dbReference type="Pfam" id="PF00534">
    <property type="entry name" value="Glycos_transf_1"/>
    <property type="match status" value="1"/>
</dbReference>
<dbReference type="InterPro" id="IPR001296">
    <property type="entry name" value="Glyco_trans_1"/>
</dbReference>
<accession>A0A6J4JBJ8</accession>